<evidence type="ECO:0000313" key="4">
    <source>
        <dbReference type="EMBL" id="MET3602924.1"/>
    </source>
</evidence>
<feature type="transmembrane region" description="Helical" evidence="1">
    <location>
        <begin position="51"/>
        <end position="70"/>
    </location>
</feature>
<dbReference type="FunFam" id="3.20.20.450:FF:000001">
    <property type="entry name" value="Cyclic di-GMP phosphodiesterase yahA"/>
    <property type="match status" value="1"/>
</dbReference>
<protein>
    <submittedName>
        <fullName evidence="4">Diguanylate cyclase (GGDEF)-like protein</fullName>
    </submittedName>
    <submittedName>
        <fullName evidence="5">EAL domain-containing protein</fullName>
    </submittedName>
</protein>
<evidence type="ECO:0000313" key="6">
    <source>
        <dbReference type="Proteomes" id="UP000323522"/>
    </source>
</evidence>
<feature type="domain" description="EAL" evidence="2">
    <location>
        <begin position="500"/>
        <end position="756"/>
    </location>
</feature>
<evidence type="ECO:0000259" key="2">
    <source>
        <dbReference type="PROSITE" id="PS50883"/>
    </source>
</evidence>
<dbReference type="AlphaFoldDB" id="A0A5C1Q5N2"/>
<dbReference type="PANTHER" id="PTHR44757:SF2">
    <property type="entry name" value="BIOFILM ARCHITECTURE MAINTENANCE PROTEIN MBAA"/>
    <property type="match status" value="1"/>
</dbReference>
<dbReference type="InterPro" id="IPR035919">
    <property type="entry name" value="EAL_sf"/>
</dbReference>
<dbReference type="InterPro" id="IPR043128">
    <property type="entry name" value="Rev_trsase/Diguanyl_cyclase"/>
</dbReference>
<dbReference type="InterPro" id="IPR029787">
    <property type="entry name" value="Nucleotide_cyclase"/>
</dbReference>
<dbReference type="SUPFAM" id="SSF55785">
    <property type="entry name" value="PYP-like sensor domain (PAS domain)"/>
    <property type="match status" value="1"/>
</dbReference>
<reference evidence="5 6" key="1">
    <citation type="submission" date="2019-02" db="EMBL/GenBank/DDBJ databases">
        <title>Complete Genome Sequence and Methylome Analysis of Sphaerotilus natans subsp. sulfidivorans D-507.</title>
        <authorList>
            <person name="Fomenkov A."/>
            <person name="Gridneva E."/>
            <person name="Smolyakov D."/>
            <person name="Dubinina G."/>
            <person name="Vincze T."/>
            <person name="Grabovich M."/>
            <person name="Roberts R.J."/>
        </authorList>
    </citation>
    <scope>NUCLEOTIDE SEQUENCE [LARGE SCALE GENOMIC DNA]</scope>
    <source>
        <strain evidence="5 6">D-507</strain>
    </source>
</reference>
<dbReference type="SUPFAM" id="SSF141868">
    <property type="entry name" value="EAL domain-like"/>
    <property type="match status" value="1"/>
</dbReference>
<feature type="transmembrane region" description="Helical" evidence="1">
    <location>
        <begin position="167"/>
        <end position="183"/>
    </location>
</feature>
<gene>
    <name evidence="4" type="ORF">ABIC99_000708</name>
    <name evidence="5" type="ORF">EWH46_16610</name>
</gene>
<dbReference type="SUPFAM" id="SSF55073">
    <property type="entry name" value="Nucleotide cyclase"/>
    <property type="match status" value="1"/>
</dbReference>
<evidence type="ECO:0000259" key="3">
    <source>
        <dbReference type="PROSITE" id="PS50887"/>
    </source>
</evidence>
<dbReference type="PROSITE" id="PS50887">
    <property type="entry name" value="GGDEF"/>
    <property type="match status" value="1"/>
</dbReference>
<keyword evidence="1" id="KW-0472">Membrane</keyword>
<dbReference type="Pfam" id="PF00990">
    <property type="entry name" value="GGDEF"/>
    <property type="match status" value="1"/>
</dbReference>
<proteinExistence type="predicted"/>
<dbReference type="Proteomes" id="UP000323522">
    <property type="component" value="Chromosome"/>
</dbReference>
<dbReference type="RefSeq" id="WP_149504846.1">
    <property type="nucleotide sequence ID" value="NZ_CP035708.1"/>
</dbReference>
<dbReference type="NCBIfam" id="TIGR00254">
    <property type="entry name" value="GGDEF"/>
    <property type="match status" value="1"/>
</dbReference>
<accession>A0A5C1Q5N2</accession>
<dbReference type="Proteomes" id="UP001549111">
    <property type="component" value="Unassembled WGS sequence"/>
</dbReference>
<dbReference type="PROSITE" id="PS50883">
    <property type="entry name" value="EAL"/>
    <property type="match status" value="1"/>
</dbReference>
<evidence type="ECO:0000313" key="5">
    <source>
        <dbReference type="EMBL" id="QEN02219.1"/>
    </source>
</evidence>
<dbReference type="Gene3D" id="3.20.20.450">
    <property type="entry name" value="EAL domain"/>
    <property type="match status" value="1"/>
</dbReference>
<feature type="transmembrane region" description="Helical" evidence="1">
    <location>
        <begin position="117"/>
        <end position="136"/>
    </location>
</feature>
<keyword evidence="1" id="KW-0812">Transmembrane</keyword>
<keyword evidence="1" id="KW-1133">Transmembrane helix</keyword>
<dbReference type="OrthoDB" id="9813903at2"/>
<dbReference type="Pfam" id="PF00563">
    <property type="entry name" value="EAL"/>
    <property type="match status" value="1"/>
</dbReference>
<dbReference type="PANTHER" id="PTHR44757">
    <property type="entry name" value="DIGUANYLATE CYCLASE DGCP"/>
    <property type="match status" value="1"/>
</dbReference>
<keyword evidence="7" id="KW-1185">Reference proteome</keyword>
<dbReference type="InterPro" id="IPR035965">
    <property type="entry name" value="PAS-like_dom_sf"/>
</dbReference>
<feature type="transmembrane region" description="Helical" evidence="1">
    <location>
        <begin position="91"/>
        <end position="111"/>
    </location>
</feature>
<dbReference type="KEGG" id="snn:EWH46_16610"/>
<dbReference type="CDD" id="cd01948">
    <property type="entry name" value="EAL"/>
    <property type="match status" value="1"/>
</dbReference>
<organism evidence="5 6">
    <name type="scientific">Sphaerotilus sulfidivorans</name>
    <dbReference type="NCBI Taxonomy" id="639200"/>
    <lineage>
        <taxon>Bacteria</taxon>
        <taxon>Pseudomonadati</taxon>
        <taxon>Pseudomonadota</taxon>
        <taxon>Betaproteobacteria</taxon>
        <taxon>Burkholderiales</taxon>
        <taxon>Sphaerotilaceae</taxon>
        <taxon>Sphaerotilus</taxon>
    </lineage>
</organism>
<dbReference type="Gene3D" id="3.30.70.270">
    <property type="match status" value="1"/>
</dbReference>
<dbReference type="InterPro" id="IPR000160">
    <property type="entry name" value="GGDEF_dom"/>
</dbReference>
<dbReference type="EMBL" id="CP035708">
    <property type="protein sequence ID" value="QEN02219.1"/>
    <property type="molecule type" value="Genomic_DNA"/>
</dbReference>
<feature type="transmembrane region" description="Helical" evidence="1">
    <location>
        <begin position="143"/>
        <end position="161"/>
    </location>
</feature>
<dbReference type="CDD" id="cd01949">
    <property type="entry name" value="GGDEF"/>
    <property type="match status" value="1"/>
</dbReference>
<sequence length="770" mass="85046">MSSTPHPPQADDAWERSLIDMHYEESPLTPGSGMVVAAAVGLVIRDSVPGLALPAWVLVAELVMASRLALTWFYLRGGGRLRWRSPTWRRIALGQTVCSGLAWGALGLFFGQSADPLHQIVILFTLMGVCAGSAALTGMVKGTLPIFGTLALGPLSVLLVLRGDTAHLFLGLALLWYLHLVMVKGPGRTGRAMQALHDGRRDRELLVSRLEDAERVGRMGHVLWDHRARTATLSAHARRQFGIDSETVGDLSPLWARVVASDRDRVQALTREAMQRGEAELHFDTRIDGPDGLRDLRVVHRFEYGADGRARFTMTTTQDITELKTTQRDLHDLAFRDTLTGLINRAGFQARLREQPVSSVLMLDLDHFKNVNDTLGHAAGDRLLVAAAQRLLHCLRERDTVARLGGDEFAVLTHNALERETLERIARRIVEALSQPYEIDGQQVFVSASIGIATVGEGQTLSEPELLMRQADTALFEAKARGRARHEFHSESLSERARERLALEADLRRAIAEGQFEIHYQPKVGLDDAHIVGAEALLRWKHPVRGMVPPDRFIPVAEDCGLIVPIGTWVLQQACAAAAAWNRERPPGEPLRIAINLSPRQFMNHDLVQTVRDALDASACRPEWIELEITERLLLDERNQAEDILNGLRALGLTLAIDDFGTGYSALGYLTRYPIGTLKIDKSFMRDITTRPDRAGIVRAIILMGHSLKLGLVAEGVETEEQAAFLREQGCELAQGWLYGRPMPPQAFGEHVAAQREPVVPLSAAPLQAA</sequence>
<dbReference type="SMART" id="SM00052">
    <property type="entry name" value="EAL"/>
    <property type="match status" value="1"/>
</dbReference>
<dbReference type="Gene3D" id="3.30.450.20">
    <property type="entry name" value="PAS domain"/>
    <property type="match status" value="1"/>
</dbReference>
<dbReference type="SMART" id="SM00267">
    <property type="entry name" value="GGDEF"/>
    <property type="match status" value="1"/>
</dbReference>
<dbReference type="InterPro" id="IPR052155">
    <property type="entry name" value="Biofilm_reg_signaling"/>
</dbReference>
<name>A0A5C1Q5N2_9BURK</name>
<reference evidence="4 7" key="2">
    <citation type="submission" date="2024-06" db="EMBL/GenBank/DDBJ databases">
        <title>Genomic Encyclopedia of Type Strains, Phase IV (KMG-IV): sequencing the most valuable type-strain genomes for metagenomic binning, comparative biology and taxonomic classification.</title>
        <authorList>
            <person name="Goeker M."/>
        </authorList>
    </citation>
    <scope>NUCLEOTIDE SEQUENCE [LARGE SCALE GENOMIC DNA]</scope>
    <source>
        <strain evidence="4 7">D-501</strain>
    </source>
</reference>
<evidence type="ECO:0000313" key="7">
    <source>
        <dbReference type="Proteomes" id="UP001549111"/>
    </source>
</evidence>
<dbReference type="EMBL" id="JBEPLS010000002">
    <property type="protein sequence ID" value="MET3602924.1"/>
    <property type="molecule type" value="Genomic_DNA"/>
</dbReference>
<feature type="domain" description="GGDEF" evidence="3">
    <location>
        <begin position="356"/>
        <end position="491"/>
    </location>
</feature>
<dbReference type="InterPro" id="IPR001633">
    <property type="entry name" value="EAL_dom"/>
</dbReference>
<evidence type="ECO:0000256" key="1">
    <source>
        <dbReference type="SAM" id="Phobius"/>
    </source>
</evidence>